<dbReference type="NCBIfam" id="TIGR00177">
    <property type="entry name" value="molyb_syn"/>
    <property type="match status" value="1"/>
</dbReference>
<dbReference type="SUPFAM" id="SSF53218">
    <property type="entry name" value="Molybdenum cofactor biosynthesis proteins"/>
    <property type="match status" value="1"/>
</dbReference>
<evidence type="ECO:0000313" key="10">
    <source>
        <dbReference type="Proteomes" id="UP000561011"/>
    </source>
</evidence>
<dbReference type="PROSITE" id="PS01078">
    <property type="entry name" value="MOCF_BIOSYNTHESIS_1"/>
    <property type="match status" value="1"/>
</dbReference>
<comment type="function">
    <text evidence="6">Catalyzes the conversion of (8S)-3',8-cyclo-7,8-dihydroguanosine 5'-triphosphate to cyclic pyranopterin monophosphate (cPMP).</text>
</comment>
<dbReference type="NCBIfam" id="NF006870">
    <property type="entry name" value="PRK09364.1"/>
    <property type="match status" value="1"/>
</dbReference>
<gene>
    <name evidence="6" type="primary">moaC</name>
    <name evidence="9" type="ORF">HZZ10_14655</name>
</gene>
<feature type="region of interest" description="Disordered" evidence="7">
    <location>
        <begin position="171"/>
        <end position="214"/>
    </location>
</feature>
<dbReference type="SUPFAM" id="SSF55040">
    <property type="entry name" value="Molybdenum cofactor biosynthesis protein C, MoaC"/>
    <property type="match status" value="1"/>
</dbReference>
<dbReference type="PANTHER" id="PTHR43764">
    <property type="entry name" value="MOLYBDENUM COFACTOR BIOSYNTHESIS"/>
    <property type="match status" value="1"/>
</dbReference>
<dbReference type="NCBIfam" id="TIGR00581">
    <property type="entry name" value="moaC"/>
    <property type="match status" value="1"/>
</dbReference>
<dbReference type="AlphaFoldDB" id="A0A853EVZ1"/>
<evidence type="ECO:0000256" key="5">
    <source>
        <dbReference type="ARBA" id="ARBA00023239"/>
    </source>
</evidence>
<dbReference type="PANTHER" id="PTHR43764:SF1">
    <property type="entry name" value="MOLYBDOPTERIN MOLYBDOTRANSFERASE"/>
    <property type="match status" value="1"/>
</dbReference>
<feature type="compositionally biased region" description="Basic and acidic residues" evidence="7">
    <location>
        <begin position="1"/>
        <end position="13"/>
    </location>
</feature>
<dbReference type="GO" id="GO:0061799">
    <property type="term" value="F:cyclic pyranopterin monophosphate synthase activity"/>
    <property type="evidence" value="ECO:0007669"/>
    <property type="project" value="UniProtKB-UniRule"/>
</dbReference>
<feature type="binding site" evidence="6">
    <location>
        <begin position="134"/>
        <end position="135"/>
    </location>
    <ligand>
        <name>substrate</name>
    </ligand>
</feature>
<keyword evidence="4 6" id="KW-0501">Molybdenum cofactor biosynthesis</keyword>
<dbReference type="Pfam" id="PF00994">
    <property type="entry name" value="MoCF_biosynth"/>
    <property type="match status" value="1"/>
</dbReference>
<dbReference type="InterPro" id="IPR047594">
    <property type="entry name" value="MoaC_bact/euk"/>
</dbReference>
<feature type="region of interest" description="Disordered" evidence="7">
    <location>
        <begin position="1"/>
        <end position="24"/>
    </location>
</feature>
<feature type="active site" evidence="6">
    <location>
        <position position="149"/>
    </location>
</feature>
<organism evidence="9 10">
    <name type="scientific">Sanguibacter inulinus</name>
    <dbReference type="NCBI Taxonomy" id="60922"/>
    <lineage>
        <taxon>Bacteria</taxon>
        <taxon>Bacillati</taxon>
        <taxon>Actinomycetota</taxon>
        <taxon>Actinomycetes</taxon>
        <taxon>Micrococcales</taxon>
        <taxon>Sanguibacteraceae</taxon>
        <taxon>Sanguibacter</taxon>
    </lineage>
</organism>
<evidence type="ECO:0000259" key="8">
    <source>
        <dbReference type="SMART" id="SM00852"/>
    </source>
</evidence>
<evidence type="ECO:0000313" key="9">
    <source>
        <dbReference type="EMBL" id="NYS94757.1"/>
    </source>
</evidence>
<keyword evidence="10" id="KW-1185">Reference proteome</keyword>
<proteinExistence type="inferred from homology"/>
<comment type="caution">
    <text evidence="9">The sequence shown here is derived from an EMBL/GenBank/DDBJ whole genome shotgun (WGS) entry which is preliminary data.</text>
</comment>
<evidence type="ECO:0000256" key="1">
    <source>
        <dbReference type="ARBA" id="ARBA00001637"/>
    </source>
</evidence>
<protein>
    <recommendedName>
        <fullName evidence="3 6">Cyclic pyranopterin monophosphate synthase</fullName>
        <ecNumber evidence="3 6">4.6.1.17</ecNumber>
    </recommendedName>
    <alternativeName>
        <fullName evidence="6">Molybdenum cofactor biosynthesis protein C</fullName>
    </alternativeName>
</protein>
<comment type="catalytic activity">
    <reaction evidence="1 6">
        <text>(8S)-3',8-cyclo-7,8-dihydroguanosine 5'-triphosphate = cyclic pyranopterin phosphate + diphosphate</text>
        <dbReference type="Rhea" id="RHEA:49580"/>
        <dbReference type="ChEBI" id="CHEBI:33019"/>
        <dbReference type="ChEBI" id="CHEBI:59648"/>
        <dbReference type="ChEBI" id="CHEBI:131766"/>
        <dbReference type="EC" id="4.6.1.17"/>
    </reaction>
</comment>
<evidence type="ECO:0000256" key="3">
    <source>
        <dbReference type="ARBA" id="ARBA00012575"/>
    </source>
</evidence>
<dbReference type="RefSeq" id="WP_179914059.1">
    <property type="nucleotide sequence ID" value="NZ_JACBYE010000042.1"/>
</dbReference>
<dbReference type="EC" id="4.6.1.17" evidence="3 6"/>
<dbReference type="InterPro" id="IPR001453">
    <property type="entry name" value="MoaB/Mog_dom"/>
</dbReference>
<dbReference type="CDD" id="cd00886">
    <property type="entry name" value="MogA_MoaB"/>
    <property type="match status" value="1"/>
</dbReference>
<comment type="subunit">
    <text evidence="6">Homohexamer; trimer of dimers.</text>
</comment>
<evidence type="ECO:0000256" key="4">
    <source>
        <dbReference type="ARBA" id="ARBA00023150"/>
    </source>
</evidence>
<feature type="compositionally biased region" description="Low complexity" evidence="7">
    <location>
        <begin position="201"/>
        <end position="211"/>
    </location>
</feature>
<dbReference type="Gene3D" id="3.30.70.640">
    <property type="entry name" value="Molybdopterin cofactor biosynthesis C (MoaC) domain"/>
    <property type="match status" value="1"/>
</dbReference>
<dbReference type="InterPro" id="IPR051920">
    <property type="entry name" value="MPT_Adenylyltrnsfr/MoaC-Rel"/>
</dbReference>
<evidence type="ECO:0000256" key="7">
    <source>
        <dbReference type="SAM" id="MobiDB-lite"/>
    </source>
</evidence>
<dbReference type="GO" id="GO:0006777">
    <property type="term" value="P:Mo-molybdopterin cofactor biosynthetic process"/>
    <property type="evidence" value="ECO:0007669"/>
    <property type="project" value="UniProtKB-UniRule"/>
</dbReference>
<comment type="pathway">
    <text evidence="2 6">Cofactor biosynthesis; molybdopterin biosynthesis.</text>
</comment>
<dbReference type="InterPro" id="IPR008284">
    <property type="entry name" value="MoCF_biosynth_CS"/>
</dbReference>
<accession>A0A853EVZ1</accession>
<name>A0A853EVZ1_9MICO</name>
<dbReference type="EMBL" id="JACBYE010000042">
    <property type="protein sequence ID" value="NYS94757.1"/>
    <property type="molecule type" value="Genomic_DNA"/>
</dbReference>
<dbReference type="InterPro" id="IPR023045">
    <property type="entry name" value="MoaC"/>
</dbReference>
<feature type="binding site" evidence="6">
    <location>
        <begin position="98"/>
        <end position="100"/>
    </location>
    <ligand>
        <name>substrate</name>
    </ligand>
</feature>
<dbReference type="Gene3D" id="3.40.980.10">
    <property type="entry name" value="MoaB/Mog-like domain"/>
    <property type="match status" value="1"/>
</dbReference>
<dbReference type="InterPro" id="IPR002820">
    <property type="entry name" value="Mopterin_CF_biosynth-C_dom"/>
</dbReference>
<keyword evidence="5 6" id="KW-0456">Lyase</keyword>
<dbReference type="InterPro" id="IPR036425">
    <property type="entry name" value="MoaB/Mog-like_dom_sf"/>
</dbReference>
<comment type="similarity">
    <text evidence="6">Belongs to the MoaC family.</text>
</comment>
<reference evidence="9 10" key="1">
    <citation type="submission" date="2020-07" db="EMBL/GenBank/DDBJ databases">
        <title>MOT database genomes.</title>
        <authorList>
            <person name="Joseph S."/>
            <person name="Aduse-Opoku J."/>
            <person name="Hashim A."/>
            <person name="Wade W."/>
            <person name="Curtis M."/>
        </authorList>
    </citation>
    <scope>NUCLEOTIDE SEQUENCE [LARGE SCALE GENOMIC DNA]</scope>
    <source>
        <strain evidence="9 10">DSM 100099</strain>
    </source>
</reference>
<dbReference type="HAMAP" id="MF_01224_B">
    <property type="entry name" value="MoaC_B"/>
    <property type="match status" value="1"/>
</dbReference>
<dbReference type="NCBIfam" id="NF002947">
    <property type="entry name" value="PRK03604.1"/>
    <property type="match status" value="1"/>
</dbReference>
<sequence length="381" mass="38932">MTQFREVRARAPHDPVAPAGDGRSDHLTHLDGAGHARMVDVSTKPVTQRAAVAVGRVVCAPATVEVLRRGELAKGDALAVARIAGIAGAKRTPDLVPLCHPVAITGVEVSVEVVVDGVEIRAQVRTAERTGIEMEALTAVTVAALTVVDMVKAVDRAAHIGRVWVERKEGGASGTWERGKQVAADEAQTPGTGTGTGTGTGVSASASASAGREVQGPRAEVQAVVVTVSDRCSAGERDDVSGPVLAEILTGWGAQVSRAVVADDAEAIAEAVRDAVDCGARLVLTTGGTGVTSRDVTPETVRPLLDKELPALAQAVRDAGRGTPGALLSRCVAGIVGRSLVVTLPGSPGGVRDGARVLAEVVEHLLDQLGDGDHPSARSTR</sequence>
<dbReference type="Pfam" id="PF01967">
    <property type="entry name" value="MoaC"/>
    <property type="match status" value="1"/>
</dbReference>
<evidence type="ECO:0000256" key="2">
    <source>
        <dbReference type="ARBA" id="ARBA00005046"/>
    </source>
</evidence>
<dbReference type="Proteomes" id="UP000561011">
    <property type="component" value="Unassembled WGS sequence"/>
</dbReference>
<evidence type="ECO:0000256" key="6">
    <source>
        <dbReference type="HAMAP-Rule" id="MF_01224"/>
    </source>
</evidence>
<dbReference type="SMART" id="SM00852">
    <property type="entry name" value="MoCF_biosynth"/>
    <property type="match status" value="1"/>
</dbReference>
<dbReference type="UniPathway" id="UPA00344"/>
<dbReference type="InterPro" id="IPR036522">
    <property type="entry name" value="MoaC_sf"/>
</dbReference>
<feature type="domain" description="MoaB/Mog" evidence="8">
    <location>
        <begin position="224"/>
        <end position="365"/>
    </location>
</feature>